<evidence type="ECO:0000256" key="10">
    <source>
        <dbReference type="ARBA" id="ARBA00022918"/>
    </source>
</evidence>
<dbReference type="Gene3D" id="3.30.420.10">
    <property type="entry name" value="Ribonuclease H-like superfamily/Ribonuclease H"/>
    <property type="match status" value="1"/>
</dbReference>
<dbReference type="Proteomes" id="UP000765509">
    <property type="component" value="Unassembled WGS sequence"/>
</dbReference>
<dbReference type="GO" id="GO:0015074">
    <property type="term" value="P:DNA integration"/>
    <property type="evidence" value="ECO:0007669"/>
    <property type="project" value="UniProtKB-KW"/>
</dbReference>
<dbReference type="InterPro" id="IPR001584">
    <property type="entry name" value="Integrase_cat-core"/>
</dbReference>
<keyword evidence="2" id="KW-0548">Nucleotidyltransferase</keyword>
<feature type="domain" description="Integrase catalytic" evidence="15">
    <location>
        <begin position="99"/>
        <end position="265"/>
    </location>
</feature>
<keyword evidence="7" id="KW-0460">Magnesium</keyword>
<dbReference type="OrthoDB" id="7691805at2759"/>
<dbReference type="InterPro" id="IPR039537">
    <property type="entry name" value="Retrotran_Ty1/copia-like"/>
</dbReference>
<dbReference type="GO" id="GO:0032196">
    <property type="term" value="P:transposition"/>
    <property type="evidence" value="ECO:0007669"/>
    <property type="project" value="UniProtKB-KW"/>
</dbReference>
<comment type="catalytic activity">
    <reaction evidence="13">
        <text>DNA(n) + a 2'-deoxyribonucleoside 5'-triphosphate = DNA(n+1) + diphosphate</text>
        <dbReference type="Rhea" id="RHEA:22508"/>
        <dbReference type="Rhea" id="RHEA-COMP:17339"/>
        <dbReference type="Rhea" id="RHEA-COMP:17340"/>
        <dbReference type="ChEBI" id="CHEBI:33019"/>
        <dbReference type="ChEBI" id="CHEBI:61560"/>
        <dbReference type="ChEBI" id="CHEBI:173112"/>
        <dbReference type="EC" id="2.7.7.49"/>
    </reaction>
</comment>
<gene>
    <name evidence="16" type="ORF">O181_097425</name>
</gene>
<dbReference type="Pfam" id="PF00665">
    <property type="entry name" value="rve"/>
    <property type="match status" value="1"/>
</dbReference>
<evidence type="ECO:0000256" key="2">
    <source>
        <dbReference type="ARBA" id="ARBA00022695"/>
    </source>
</evidence>
<evidence type="ECO:0000256" key="12">
    <source>
        <dbReference type="ARBA" id="ARBA00023172"/>
    </source>
</evidence>
<evidence type="ECO:0000256" key="3">
    <source>
        <dbReference type="ARBA" id="ARBA00022722"/>
    </source>
</evidence>
<reference evidence="16" key="1">
    <citation type="submission" date="2021-03" db="EMBL/GenBank/DDBJ databases">
        <title>Draft genome sequence of rust myrtle Austropuccinia psidii MF-1, a brazilian biotype.</title>
        <authorList>
            <person name="Quecine M.C."/>
            <person name="Pachon D.M.R."/>
            <person name="Bonatelli M.L."/>
            <person name="Correr F.H."/>
            <person name="Franceschini L.M."/>
            <person name="Leite T.F."/>
            <person name="Margarido G.R.A."/>
            <person name="Almeida C.A."/>
            <person name="Ferrarezi J.A."/>
            <person name="Labate C.A."/>
        </authorList>
    </citation>
    <scope>NUCLEOTIDE SEQUENCE</scope>
    <source>
        <strain evidence="16">MF-1</strain>
    </source>
</reference>
<name>A0A9Q3J9K5_9BASI</name>
<dbReference type="InterPro" id="IPR025724">
    <property type="entry name" value="GAG-pre-integrase_dom"/>
</dbReference>
<keyword evidence="11" id="KW-0808">Transferase</keyword>
<keyword evidence="8" id="KW-0694">RNA-binding</keyword>
<evidence type="ECO:0000256" key="7">
    <source>
        <dbReference type="ARBA" id="ARBA00022842"/>
    </source>
</evidence>
<dbReference type="SUPFAM" id="SSF53098">
    <property type="entry name" value="Ribonuclease H-like"/>
    <property type="match status" value="1"/>
</dbReference>
<dbReference type="InterPro" id="IPR036397">
    <property type="entry name" value="RNaseH_sf"/>
</dbReference>
<evidence type="ECO:0000256" key="8">
    <source>
        <dbReference type="ARBA" id="ARBA00022884"/>
    </source>
</evidence>
<keyword evidence="11" id="KW-0239">DNA-directed DNA polymerase</keyword>
<evidence type="ECO:0000256" key="6">
    <source>
        <dbReference type="ARBA" id="ARBA00022801"/>
    </source>
</evidence>
<dbReference type="GO" id="GO:0004519">
    <property type="term" value="F:endonuclease activity"/>
    <property type="evidence" value="ECO:0007669"/>
    <property type="project" value="UniProtKB-KW"/>
</dbReference>
<dbReference type="PANTHER" id="PTHR42648">
    <property type="entry name" value="TRANSPOSASE, PUTATIVE-RELATED"/>
    <property type="match status" value="1"/>
</dbReference>
<dbReference type="GO" id="GO:0006310">
    <property type="term" value="P:DNA recombination"/>
    <property type="evidence" value="ECO:0007669"/>
    <property type="project" value="UniProtKB-KW"/>
</dbReference>
<accession>A0A9Q3J9K5</accession>
<sequence length="288" mass="32715">MFAKSLTIVKQNEDFSILDKNRLILHGRIINNLMISNFTKLTSLLTTSSAEITCWHSRLGHPSNHTLKSMGLPAFEKDHCDICARGKMTLKPFKSHFEAVKEPLDCLHLDLVGPISPPSISGHRFFLTIVDQFTSFKFVRFLKNKSDAIKEFTIVKNLVETSQNQKVKKIVSDRGGEFVNAEFKRLADESSLIHITSPPYTPQLNGFSERTNRSILEKTRCLLLGANLPNQYWAEAVNHATFLINLIPTPSRDNQSPLYLRTGNAPRIKRIHTFGCKVIFAILREKRP</sequence>
<dbReference type="GO" id="GO:0003887">
    <property type="term" value="F:DNA-directed DNA polymerase activity"/>
    <property type="evidence" value="ECO:0007669"/>
    <property type="project" value="UniProtKB-KW"/>
</dbReference>
<comment type="catalytic activity">
    <reaction evidence="14">
        <text>DNA(n) + a 2'-deoxyribonucleoside 5'-triphosphate = DNA(n+1) + diphosphate</text>
        <dbReference type="Rhea" id="RHEA:22508"/>
        <dbReference type="Rhea" id="RHEA-COMP:17339"/>
        <dbReference type="Rhea" id="RHEA-COMP:17340"/>
        <dbReference type="ChEBI" id="CHEBI:33019"/>
        <dbReference type="ChEBI" id="CHEBI:61560"/>
        <dbReference type="ChEBI" id="CHEBI:173112"/>
        <dbReference type="EC" id="2.7.7.7"/>
    </reaction>
</comment>
<evidence type="ECO:0000256" key="4">
    <source>
        <dbReference type="ARBA" id="ARBA00022723"/>
    </source>
</evidence>
<keyword evidence="10" id="KW-0695">RNA-directed DNA polymerase</keyword>
<keyword evidence="4" id="KW-0479">Metal-binding</keyword>
<proteinExistence type="predicted"/>
<keyword evidence="3" id="KW-0540">Nuclease</keyword>
<dbReference type="Pfam" id="PF13976">
    <property type="entry name" value="gag_pre-integrs"/>
    <property type="match status" value="1"/>
</dbReference>
<dbReference type="InterPro" id="IPR012337">
    <property type="entry name" value="RNaseH-like_sf"/>
</dbReference>
<evidence type="ECO:0000256" key="11">
    <source>
        <dbReference type="ARBA" id="ARBA00022932"/>
    </source>
</evidence>
<organism evidence="16 17">
    <name type="scientific">Austropuccinia psidii MF-1</name>
    <dbReference type="NCBI Taxonomy" id="1389203"/>
    <lineage>
        <taxon>Eukaryota</taxon>
        <taxon>Fungi</taxon>
        <taxon>Dikarya</taxon>
        <taxon>Basidiomycota</taxon>
        <taxon>Pucciniomycotina</taxon>
        <taxon>Pucciniomycetes</taxon>
        <taxon>Pucciniales</taxon>
        <taxon>Sphaerophragmiaceae</taxon>
        <taxon>Austropuccinia</taxon>
    </lineage>
</organism>
<keyword evidence="17" id="KW-1185">Reference proteome</keyword>
<evidence type="ECO:0000256" key="1">
    <source>
        <dbReference type="ARBA" id="ARBA00022578"/>
    </source>
</evidence>
<evidence type="ECO:0000313" key="16">
    <source>
        <dbReference type="EMBL" id="MBW0557710.1"/>
    </source>
</evidence>
<dbReference type="GO" id="GO:0003964">
    <property type="term" value="F:RNA-directed DNA polymerase activity"/>
    <property type="evidence" value="ECO:0007669"/>
    <property type="project" value="UniProtKB-KW"/>
</dbReference>
<keyword evidence="1" id="KW-0815">Transposition</keyword>
<keyword evidence="9" id="KW-0229">DNA integration</keyword>
<keyword evidence="6" id="KW-0378">Hydrolase</keyword>
<dbReference type="PANTHER" id="PTHR42648:SF11">
    <property type="entry name" value="TRANSPOSON TY4-P GAG-POL POLYPROTEIN"/>
    <property type="match status" value="1"/>
</dbReference>
<evidence type="ECO:0000256" key="13">
    <source>
        <dbReference type="ARBA" id="ARBA00048173"/>
    </source>
</evidence>
<dbReference type="GO" id="GO:0003723">
    <property type="term" value="F:RNA binding"/>
    <property type="evidence" value="ECO:0007669"/>
    <property type="project" value="UniProtKB-KW"/>
</dbReference>
<evidence type="ECO:0000256" key="9">
    <source>
        <dbReference type="ARBA" id="ARBA00022908"/>
    </source>
</evidence>
<keyword evidence="12" id="KW-0233">DNA recombination</keyword>
<dbReference type="GO" id="GO:0016787">
    <property type="term" value="F:hydrolase activity"/>
    <property type="evidence" value="ECO:0007669"/>
    <property type="project" value="UniProtKB-KW"/>
</dbReference>
<evidence type="ECO:0000259" key="15">
    <source>
        <dbReference type="PROSITE" id="PS50994"/>
    </source>
</evidence>
<protein>
    <recommendedName>
        <fullName evidence="15">Integrase catalytic domain-containing protein</fullName>
    </recommendedName>
</protein>
<dbReference type="GO" id="GO:0046872">
    <property type="term" value="F:metal ion binding"/>
    <property type="evidence" value="ECO:0007669"/>
    <property type="project" value="UniProtKB-KW"/>
</dbReference>
<evidence type="ECO:0000313" key="17">
    <source>
        <dbReference type="Proteomes" id="UP000765509"/>
    </source>
</evidence>
<dbReference type="PROSITE" id="PS50994">
    <property type="entry name" value="INTEGRASE"/>
    <property type="match status" value="1"/>
</dbReference>
<comment type="caution">
    <text evidence="16">The sequence shown here is derived from an EMBL/GenBank/DDBJ whole genome shotgun (WGS) entry which is preliminary data.</text>
</comment>
<keyword evidence="5" id="KW-0255">Endonuclease</keyword>
<dbReference type="EMBL" id="AVOT02065702">
    <property type="protein sequence ID" value="MBW0557710.1"/>
    <property type="molecule type" value="Genomic_DNA"/>
</dbReference>
<evidence type="ECO:0000256" key="5">
    <source>
        <dbReference type="ARBA" id="ARBA00022759"/>
    </source>
</evidence>
<dbReference type="AlphaFoldDB" id="A0A9Q3J9K5"/>
<evidence type="ECO:0000256" key="14">
    <source>
        <dbReference type="ARBA" id="ARBA00049244"/>
    </source>
</evidence>
<dbReference type="GO" id="GO:0005634">
    <property type="term" value="C:nucleus"/>
    <property type="evidence" value="ECO:0007669"/>
    <property type="project" value="UniProtKB-ARBA"/>
</dbReference>